<protein>
    <recommendedName>
        <fullName evidence="3">DNA polymerase III subunit delta</fullName>
    </recommendedName>
</protein>
<evidence type="ECO:0000313" key="2">
    <source>
        <dbReference type="Proteomes" id="UP000230767"/>
    </source>
</evidence>
<comment type="caution">
    <text evidence="1">The sequence shown here is derived from an EMBL/GenBank/DDBJ whole genome shotgun (WGS) entry which is preliminary data.</text>
</comment>
<evidence type="ECO:0008006" key="3">
    <source>
        <dbReference type="Google" id="ProtNLM"/>
    </source>
</evidence>
<proteinExistence type="predicted"/>
<dbReference type="SUPFAM" id="SSF52540">
    <property type="entry name" value="P-loop containing nucleoside triphosphate hydrolases"/>
    <property type="match status" value="1"/>
</dbReference>
<dbReference type="Gene3D" id="3.40.50.300">
    <property type="entry name" value="P-loop containing nucleotide triphosphate hydrolases"/>
    <property type="match status" value="1"/>
</dbReference>
<name>A0A2M7R5U3_9BACT</name>
<dbReference type="InterPro" id="IPR027417">
    <property type="entry name" value="P-loop_NTPase"/>
</dbReference>
<dbReference type="EMBL" id="PFLW01000071">
    <property type="protein sequence ID" value="PIY88757.1"/>
    <property type="molecule type" value="Genomic_DNA"/>
</dbReference>
<reference evidence="2" key="1">
    <citation type="submission" date="2017-09" db="EMBL/GenBank/DDBJ databases">
        <title>Depth-based differentiation of microbial function through sediment-hosted aquifers and enrichment of novel symbionts in the deep terrestrial subsurface.</title>
        <authorList>
            <person name="Probst A.J."/>
            <person name="Ladd B."/>
            <person name="Jarett J.K."/>
            <person name="Geller-Mcgrath D.E."/>
            <person name="Sieber C.M.K."/>
            <person name="Emerson J.B."/>
            <person name="Anantharaman K."/>
            <person name="Thomas B.C."/>
            <person name="Malmstrom R."/>
            <person name="Stieglmeier M."/>
            <person name="Klingl A."/>
            <person name="Woyke T."/>
            <person name="Ryan C.M."/>
            <person name="Banfield J.F."/>
        </authorList>
    </citation>
    <scope>NUCLEOTIDE SEQUENCE [LARGE SCALE GENOMIC DNA]</scope>
</reference>
<gene>
    <name evidence="1" type="ORF">COY73_02945</name>
</gene>
<dbReference type="InterPro" id="IPR050238">
    <property type="entry name" value="DNA_Rep/Repair_Clamp_Loader"/>
</dbReference>
<evidence type="ECO:0000313" key="1">
    <source>
        <dbReference type="EMBL" id="PIY88757.1"/>
    </source>
</evidence>
<dbReference type="AlphaFoldDB" id="A0A2M7R5U3"/>
<accession>A0A2M7R5U3</accession>
<dbReference type="Proteomes" id="UP000230767">
    <property type="component" value="Unassembled WGS sequence"/>
</dbReference>
<dbReference type="Pfam" id="PF13177">
    <property type="entry name" value="DNA_pol3_delta2"/>
    <property type="match status" value="1"/>
</dbReference>
<sequence>MLIGHQFQWQYLKNLAEMREIPHAFLFSGPDQVGKRRVAIEFVKLLFGPENRKTIEKGIHPDLTLIEPKGRSLLDKTLEGKQIQISQIRKLNSYFNLCSYSAPFKVAIIDEAHCMNTEAQSSFLKLLEEPRGRAIFVLITPCPRMLLPTILSRTQIIKFYKVSEDDLKKYLQNQGIAQETINEIMDFYDGRPGQILDFLSDPRRLEDQKERILDIVKLMRSDLFFRFQYAKNLSKDPQKLSEVLDFWLRYFRKIFISKIKNMRSKQVLNSRLYDYTLANQGSAERSEAEPYNGYSLNKLRSILRILQNTNFLISTTNVNPRLALEILMLEL</sequence>
<dbReference type="PANTHER" id="PTHR11669:SF8">
    <property type="entry name" value="DNA POLYMERASE III SUBUNIT DELTA"/>
    <property type="match status" value="1"/>
</dbReference>
<dbReference type="PANTHER" id="PTHR11669">
    <property type="entry name" value="REPLICATION FACTOR C / DNA POLYMERASE III GAMMA-TAU SUBUNIT"/>
    <property type="match status" value="1"/>
</dbReference>
<organism evidence="1 2">
    <name type="scientific">Candidatus Nealsonbacteria bacterium CG_4_10_14_0_8_um_filter_37_14</name>
    <dbReference type="NCBI Taxonomy" id="1974684"/>
    <lineage>
        <taxon>Bacteria</taxon>
        <taxon>Candidatus Nealsoniibacteriota</taxon>
    </lineage>
</organism>
<dbReference type="GO" id="GO:0006261">
    <property type="term" value="P:DNA-templated DNA replication"/>
    <property type="evidence" value="ECO:0007669"/>
    <property type="project" value="TreeGrafter"/>
</dbReference>